<accession>A0ABN8NWR0</accession>
<comment type="caution">
    <text evidence="8">The sequence shown here is derived from an EMBL/GenBank/DDBJ whole genome shotgun (WGS) entry which is preliminary data.</text>
</comment>
<keyword evidence="6" id="KW-1133">Transmembrane helix</keyword>
<evidence type="ECO:0000256" key="5">
    <source>
        <dbReference type="ARBA" id="ARBA00022692"/>
    </source>
</evidence>
<comment type="similarity">
    <text evidence="2">Belongs to the glycosyltransferase 92 family.</text>
</comment>
<organism evidence="8 9">
    <name type="scientific">Porites lobata</name>
    <dbReference type="NCBI Taxonomy" id="104759"/>
    <lineage>
        <taxon>Eukaryota</taxon>
        <taxon>Metazoa</taxon>
        <taxon>Cnidaria</taxon>
        <taxon>Anthozoa</taxon>
        <taxon>Hexacorallia</taxon>
        <taxon>Scleractinia</taxon>
        <taxon>Fungiina</taxon>
        <taxon>Poritidae</taxon>
        <taxon>Porites</taxon>
    </lineage>
</organism>
<evidence type="ECO:0008006" key="10">
    <source>
        <dbReference type="Google" id="ProtNLM"/>
    </source>
</evidence>
<dbReference type="Pfam" id="PF01697">
    <property type="entry name" value="Glyco_transf_92"/>
    <property type="match status" value="2"/>
</dbReference>
<keyword evidence="7" id="KW-0472">Membrane</keyword>
<evidence type="ECO:0000256" key="2">
    <source>
        <dbReference type="ARBA" id="ARBA00007647"/>
    </source>
</evidence>
<evidence type="ECO:0000313" key="9">
    <source>
        <dbReference type="Proteomes" id="UP001159405"/>
    </source>
</evidence>
<evidence type="ECO:0000313" key="8">
    <source>
        <dbReference type="EMBL" id="CAH3124009.1"/>
    </source>
</evidence>
<feature type="non-terminal residue" evidence="8">
    <location>
        <position position="698"/>
    </location>
</feature>
<evidence type="ECO:0000256" key="6">
    <source>
        <dbReference type="ARBA" id="ARBA00022989"/>
    </source>
</evidence>
<evidence type="ECO:0000256" key="7">
    <source>
        <dbReference type="ARBA" id="ARBA00023136"/>
    </source>
</evidence>
<evidence type="ECO:0000256" key="3">
    <source>
        <dbReference type="ARBA" id="ARBA00022676"/>
    </source>
</evidence>
<dbReference type="EMBL" id="CALNXK010000039">
    <property type="protein sequence ID" value="CAH3124009.1"/>
    <property type="molecule type" value="Genomic_DNA"/>
</dbReference>
<gene>
    <name evidence="8" type="ORF">PLOB_00030375</name>
</gene>
<keyword evidence="5" id="KW-0812">Transmembrane</keyword>
<sequence>FREIAKEALVYSVWFDDRKSQHFIRILLLSLKKTVPSLTCLFKSASKQETFAVEASFYEHNESYQRRFAYFIASCVLPKSLDNIPCFVNISATLAERSESNAMVFPVRSIGDEKGRIQKKYGICIPPVHGEISVGKIIEFLELTQILGASHFTFYDLSMSESVRNVLNHYQDLGLVSVFPWNLPSYIGKNDLHYFGQPLAIWECLFRSMRHFDFVAFHDLDEFIVPLRHENITAMLEYIHKENHCGHCFESVLLDPSTDQNGSHLITQRVFHRTSQVTPFYTKCIVDPRRIFEQGIHHISKPIEEFYEADKVNWEVARRSSLAGSGAPWMHACPKIIEKPRFREIVHGVLVYSLWFDDRKSQHFIRILLISSKKRTPSVTCLFQNDLTQKTIAVEASFYEHNENYQRRFGGFIASCVVPKTLNSVPCSMNISVTLTAQLGESNAMVFPVGSIDQLSGGQESRIQKRYGICIPPVYGDIFVGKIIEFLELMQILGASHFTFYDLSISESVRNVLKYYEDLGLVSVFPWNLPSYIGKDDLHYFGQPLAIWDCLFRSMSHHDFVAFHDLDEFIVPLRHENITSLLEYIHEEQHCGHCFESVLFDTTSEGHSSRLITQSVFHRTSQVTPYWTKCIVDPRRIFEQGIHHISKPIEEFYLADKVNWNLARIFHYRKCQDPNALFQPRCSAFTVDKTMQRFGEKL</sequence>
<protein>
    <recommendedName>
        <fullName evidence="10">Glycosyltransferase family 92 protein</fullName>
    </recommendedName>
</protein>
<dbReference type="PANTHER" id="PTHR21461">
    <property type="entry name" value="GLYCOSYLTRANSFERASE FAMILY 92 PROTEIN"/>
    <property type="match status" value="1"/>
</dbReference>
<dbReference type="Proteomes" id="UP001159405">
    <property type="component" value="Unassembled WGS sequence"/>
</dbReference>
<keyword evidence="4" id="KW-0808">Transferase</keyword>
<keyword evidence="3" id="KW-0328">Glycosyltransferase</keyword>
<dbReference type="PANTHER" id="PTHR21461:SF69">
    <property type="entry name" value="GLYCOSYLTRANSFERASE FAMILY 92 PROTEIN"/>
    <property type="match status" value="1"/>
</dbReference>
<reference evidence="8 9" key="1">
    <citation type="submission" date="2022-05" db="EMBL/GenBank/DDBJ databases">
        <authorList>
            <consortium name="Genoscope - CEA"/>
            <person name="William W."/>
        </authorList>
    </citation>
    <scope>NUCLEOTIDE SEQUENCE [LARGE SCALE GENOMIC DNA]</scope>
</reference>
<comment type="subcellular location">
    <subcellularLocation>
        <location evidence="1">Membrane</location>
        <topology evidence="1">Single-pass membrane protein</topology>
    </subcellularLocation>
</comment>
<proteinExistence type="inferred from homology"/>
<feature type="non-terminal residue" evidence="8">
    <location>
        <position position="1"/>
    </location>
</feature>
<name>A0ABN8NWR0_9CNID</name>
<keyword evidence="9" id="KW-1185">Reference proteome</keyword>
<dbReference type="InterPro" id="IPR008166">
    <property type="entry name" value="Glyco_transf_92"/>
</dbReference>
<evidence type="ECO:0000256" key="1">
    <source>
        <dbReference type="ARBA" id="ARBA00004167"/>
    </source>
</evidence>
<evidence type="ECO:0000256" key="4">
    <source>
        <dbReference type="ARBA" id="ARBA00022679"/>
    </source>
</evidence>